<dbReference type="Gene3D" id="3.90.1150.10">
    <property type="entry name" value="Aspartate Aminotransferase, domain 1"/>
    <property type="match status" value="1"/>
</dbReference>
<dbReference type="InterPro" id="IPR004839">
    <property type="entry name" value="Aminotransferase_I/II_large"/>
</dbReference>
<accession>A0A501XMX0</accession>
<evidence type="ECO:0000259" key="6">
    <source>
        <dbReference type="PROSITE" id="PS50949"/>
    </source>
</evidence>
<dbReference type="InterPro" id="IPR036388">
    <property type="entry name" value="WH-like_DNA-bd_sf"/>
</dbReference>
<dbReference type="InterPro" id="IPR015424">
    <property type="entry name" value="PyrdxlP-dep_Trfase"/>
</dbReference>
<dbReference type="SUPFAM" id="SSF53383">
    <property type="entry name" value="PLP-dependent transferases"/>
    <property type="match status" value="1"/>
</dbReference>
<dbReference type="InterPro" id="IPR036390">
    <property type="entry name" value="WH_DNA-bd_sf"/>
</dbReference>
<comment type="similarity">
    <text evidence="1">In the C-terminal section; belongs to the class-I pyridoxal-phosphate-dependent aminotransferase family.</text>
</comment>
<dbReference type="Gene3D" id="1.10.10.10">
    <property type="entry name" value="Winged helix-like DNA-binding domain superfamily/Winged helix DNA-binding domain"/>
    <property type="match status" value="1"/>
</dbReference>
<protein>
    <submittedName>
        <fullName evidence="7">GntR family transcriptional regulator</fullName>
    </submittedName>
</protein>
<evidence type="ECO:0000313" key="8">
    <source>
        <dbReference type="Proteomes" id="UP000319897"/>
    </source>
</evidence>
<dbReference type="InterPro" id="IPR015421">
    <property type="entry name" value="PyrdxlP-dep_Trfase_major"/>
</dbReference>
<dbReference type="Gene3D" id="3.40.640.10">
    <property type="entry name" value="Type I PLP-dependent aspartate aminotransferase-like (Major domain)"/>
    <property type="match status" value="1"/>
</dbReference>
<dbReference type="InterPro" id="IPR000524">
    <property type="entry name" value="Tscrpt_reg_HTH_GntR"/>
</dbReference>
<feature type="domain" description="HTH gntR-type" evidence="6">
    <location>
        <begin position="65"/>
        <end position="133"/>
    </location>
</feature>
<dbReference type="PANTHER" id="PTHR46577:SF1">
    <property type="entry name" value="HTH-TYPE TRANSCRIPTIONAL REGULATORY PROTEIN GABR"/>
    <property type="match status" value="1"/>
</dbReference>
<evidence type="ECO:0000256" key="2">
    <source>
        <dbReference type="ARBA" id="ARBA00022898"/>
    </source>
</evidence>
<keyword evidence="2" id="KW-0663">Pyridoxal phosphate</keyword>
<dbReference type="Pfam" id="PF00392">
    <property type="entry name" value="GntR"/>
    <property type="match status" value="1"/>
</dbReference>
<comment type="caution">
    <text evidence="7">The sequence shown here is derived from an EMBL/GenBank/DDBJ whole genome shotgun (WGS) entry which is preliminary data.</text>
</comment>
<dbReference type="OrthoDB" id="9804020at2"/>
<keyword evidence="8" id="KW-1185">Reference proteome</keyword>
<dbReference type="AlphaFoldDB" id="A0A501XMX0"/>
<reference evidence="7 8" key="1">
    <citation type="submission" date="2019-06" db="EMBL/GenBank/DDBJ databases">
        <authorList>
            <person name="Lee I."/>
            <person name="Jang G.I."/>
            <person name="Hwang C.Y."/>
        </authorList>
    </citation>
    <scope>NUCLEOTIDE SEQUENCE [LARGE SCALE GENOMIC DNA]</scope>
    <source>
        <strain evidence="7 8">PAMC 28131</strain>
    </source>
</reference>
<evidence type="ECO:0000256" key="5">
    <source>
        <dbReference type="ARBA" id="ARBA00023163"/>
    </source>
</evidence>
<dbReference type="Pfam" id="PF00155">
    <property type="entry name" value="Aminotran_1_2"/>
    <property type="match status" value="1"/>
</dbReference>
<dbReference type="GO" id="GO:0003700">
    <property type="term" value="F:DNA-binding transcription factor activity"/>
    <property type="evidence" value="ECO:0007669"/>
    <property type="project" value="InterPro"/>
</dbReference>
<sequence>MAHLSPFAISIASGACVVCWPHVGSTSNRIALAFDRNASDSQTMSTQISKQIGEANWLPEISGSGPIYLQLANAIARAIRLGHLKPGDRLPTQREMAEALDIDLTTVNRAVAEAQRMDLISSEGRRGSFVKDAPTVPSTLLFRDDEVRGFSREMDPGELAGIELSGLSVPPLPANAILRSAVAEGLAKLFAGDNGASLQYQPVGGGAHDRAVRATVMNRTMPTQPDQIVITPGAQSAIHAICHSVLKPGDVVACGRYAYTGFLRVARQIGVRILPVEIDEEGLVPDSIEQIARAHPLKLLFLTPFNDNPTTATMGITRVDEIARLAELHDFQMLESAPYGGLNGFRSPAVSARVPTRSWYVLTIAKSFTPALRVGFLRAPSVQAAFGVISAMQQNAAMASPLDVALDTQWLLDGTLMQMGAALAAESTERQLIAREILGDGIFRSCPAGYHLWIPRPDADSQNAASLALLAGLPVVPATIFAVEPTGREQSLRISLGGARSRDKLAADLSRLKAWLMQSL</sequence>
<dbReference type="Proteomes" id="UP000319897">
    <property type="component" value="Unassembled WGS sequence"/>
</dbReference>
<evidence type="ECO:0000256" key="1">
    <source>
        <dbReference type="ARBA" id="ARBA00005384"/>
    </source>
</evidence>
<proteinExistence type="inferred from homology"/>
<dbReference type="GO" id="GO:0030170">
    <property type="term" value="F:pyridoxal phosphate binding"/>
    <property type="evidence" value="ECO:0007669"/>
    <property type="project" value="InterPro"/>
</dbReference>
<gene>
    <name evidence="7" type="ORF">FJQ54_07310</name>
</gene>
<dbReference type="EMBL" id="VFSU01000020">
    <property type="protein sequence ID" value="TPE61930.1"/>
    <property type="molecule type" value="Genomic_DNA"/>
</dbReference>
<dbReference type="InterPro" id="IPR051446">
    <property type="entry name" value="HTH_trans_reg/aminotransferase"/>
</dbReference>
<dbReference type="SUPFAM" id="SSF46785">
    <property type="entry name" value="Winged helix' DNA-binding domain"/>
    <property type="match status" value="1"/>
</dbReference>
<keyword evidence="3" id="KW-0805">Transcription regulation</keyword>
<name>A0A501XMX0_9SPHN</name>
<evidence type="ECO:0000313" key="7">
    <source>
        <dbReference type="EMBL" id="TPE61930.1"/>
    </source>
</evidence>
<dbReference type="InterPro" id="IPR015422">
    <property type="entry name" value="PyrdxlP-dep_Trfase_small"/>
</dbReference>
<dbReference type="SMART" id="SM00345">
    <property type="entry name" value="HTH_GNTR"/>
    <property type="match status" value="1"/>
</dbReference>
<organism evidence="7 8">
    <name type="scientific">Sandaracinobacter neustonicus</name>
    <dbReference type="NCBI Taxonomy" id="1715348"/>
    <lineage>
        <taxon>Bacteria</taxon>
        <taxon>Pseudomonadati</taxon>
        <taxon>Pseudomonadota</taxon>
        <taxon>Alphaproteobacteria</taxon>
        <taxon>Sphingomonadales</taxon>
        <taxon>Sphingosinicellaceae</taxon>
        <taxon>Sandaracinobacter</taxon>
    </lineage>
</organism>
<evidence type="ECO:0000256" key="3">
    <source>
        <dbReference type="ARBA" id="ARBA00023015"/>
    </source>
</evidence>
<keyword evidence="4" id="KW-0238">DNA-binding</keyword>
<dbReference type="CDD" id="cd07377">
    <property type="entry name" value="WHTH_GntR"/>
    <property type="match status" value="1"/>
</dbReference>
<dbReference type="PANTHER" id="PTHR46577">
    <property type="entry name" value="HTH-TYPE TRANSCRIPTIONAL REGULATORY PROTEIN GABR"/>
    <property type="match status" value="1"/>
</dbReference>
<dbReference type="PROSITE" id="PS50949">
    <property type="entry name" value="HTH_GNTR"/>
    <property type="match status" value="1"/>
</dbReference>
<dbReference type="CDD" id="cd00609">
    <property type="entry name" value="AAT_like"/>
    <property type="match status" value="1"/>
</dbReference>
<keyword evidence="5" id="KW-0804">Transcription</keyword>
<evidence type="ECO:0000256" key="4">
    <source>
        <dbReference type="ARBA" id="ARBA00023125"/>
    </source>
</evidence>
<dbReference type="RefSeq" id="WP_140927766.1">
    <property type="nucleotide sequence ID" value="NZ_VFSU01000020.1"/>
</dbReference>
<dbReference type="GO" id="GO:0003677">
    <property type="term" value="F:DNA binding"/>
    <property type="evidence" value="ECO:0007669"/>
    <property type="project" value="UniProtKB-KW"/>
</dbReference>